<dbReference type="PANTHER" id="PTHR47558:SF1">
    <property type="entry name" value="HISTONE DEACETYLASE HOS3"/>
    <property type="match status" value="1"/>
</dbReference>
<dbReference type="AlphaFoldDB" id="A0A9P5E4W5"/>
<keyword evidence="4" id="KW-1185">Reference proteome</keyword>
<feature type="region of interest" description="Disordered" evidence="1">
    <location>
        <begin position="100"/>
        <end position="213"/>
    </location>
</feature>
<feature type="compositionally biased region" description="Low complexity" evidence="1">
    <location>
        <begin position="853"/>
        <end position="862"/>
    </location>
</feature>
<feature type="compositionally biased region" description="Polar residues" evidence="1">
    <location>
        <begin position="1008"/>
        <end position="1023"/>
    </location>
</feature>
<comment type="caution">
    <text evidence="3">The sequence shown here is derived from an EMBL/GenBank/DDBJ whole genome shotgun (WGS) entry which is preliminary data.</text>
</comment>
<dbReference type="CDD" id="cd09998">
    <property type="entry name" value="HDAC_Hos3"/>
    <property type="match status" value="1"/>
</dbReference>
<dbReference type="OrthoDB" id="5232919at2759"/>
<dbReference type="Proteomes" id="UP000737391">
    <property type="component" value="Unassembled WGS sequence"/>
</dbReference>
<feature type="compositionally biased region" description="Basic and acidic residues" evidence="1">
    <location>
        <begin position="955"/>
        <end position="966"/>
    </location>
</feature>
<feature type="compositionally biased region" description="Polar residues" evidence="1">
    <location>
        <begin position="753"/>
        <end position="770"/>
    </location>
</feature>
<dbReference type="Gene3D" id="3.40.800.20">
    <property type="entry name" value="Histone deacetylase domain"/>
    <property type="match status" value="1"/>
</dbReference>
<feature type="compositionally biased region" description="Low complexity" evidence="1">
    <location>
        <begin position="1090"/>
        <end position="1099"/>
    </location>
</feature>
<evidence type="ECO:0000259" key="2">
    <source>
        <dbReference type="Pfam" id="PF00850"/>
    </source>
</evidence>
<dbReference type="Pfam" id="PF00850">
    <property type="entry name" value="Hist_deacetyl"/>
    <property type="match status" value="1"/>
</dbReference>
<feature type="compositionally biased region" description="Low complexity" evidence="1">
    <location>
        <begin position="162"/>
        <end position="174"/>
    </location>
</feature>
<dbReference type="FunFam" id="3.40.800.20:FF:000011">
    <property type="entry name" value="Histone deacetylase HOS3"/>
    <property type="match status" value="1"/>
</dbReference>
<feature type="compositionally biased region" description="Polar residues" evidence="1">
    <location>
        <begin position="192"/>
        <end position="212"/>
    </location>
</feature>
<protein>
    <submittedName>
        <fullName evidence="3">Histone deacetylase HOS3</fullName>
    </submittedName>
</protein>
<feature type="compositionally biased region" description="Basic and acidic residues" evidence="1">
    <location>
        <begin position="820"/>
        <end position="839"/>
    </location>
</feature>
<reference evidence="3" key="1">
    <citation type="submission" date="2020-01" db="EMBL/GenBank/DDBJ databases">
        <title>Identification and distribution of gene clusters putatively required for synthesis of sphingolipid metabolism inhibitors in phylogenetically diverse species of the filamentous fungus Fusarium.</title>
        <authorList>
            <person name="Kim H.-S."/>
            <person name="Busman M."/>
            <person name="Brown D.W."/>
            <person name="Divon H."/>
            <person name="Uhlig S."/>
            <person name="Proctor R.H."/>
        </authorList>
    </citation>
    <scope>NUCLEOTIDE SEQUENCE</scope>
    <source>
        <strain evidence="3">NRRL 31653</strain>
    </source>
</reference>
<dbReference type="InterPro" id="IPR023801">
    <property type="entry name" value="His_deacetylse_dom"/>
</dbReference>
<feature type="compositionally biased region" description="Polar residues" evidence="1">
    <location>
        <begin position="968"/>
        <end position="983"/>
    </location>
</feature>
<dbReference type="SUPFAM" id="SSF52768">
    <property type="entry name" value="Arginase/deacetylase"/>
    <property type="match status" value="1"/>
</dbReference>
<feature type="region of interest" description="Disordered" evidence="1">
    <location>
        <begin position="748"/>
        <end position="772"/>
    </location>
</feature>
<feature type="compositionally biased region" description="Polar residues" evidence="1">
    <location>
        <begin position="1105"/>
        <end position="1117"/>
    </location>
</feature>
<organism evidence="3 4">
    <name type="scientific">Fusarium agapanthi</name>
    <dbReference type="NCBI Taxonomy" id="1803897"/>
    <lineage>
        <taxon>Eukaryota</taxon>
        <taxon>Fungi</taxon>
        <taxon>Dikarya</taxon>
        <taxon>Ascomycota</taxon>
        <taxon>Pezizomycotina</taxon>
        <taxon>Sordariomycetes</taxon>
        <taxon>Hypocreomycetidae</taxon>
        <taxon>Hypocreales</taxon>
        <taxon>Nectriaceae</taxon>
        <taxon>Fusarium</taxon>
        <taxon>Fusarium fujikuroi species complex</taxon>
    </lineage>
</organism>
<feature type="compositionally biased region" description="Polar residues" evidence="1">
    <location>
        <begin position="1133"/>
        <end position="1160"/>
    </location>
</feature>
<dbReference type="InterPro" id="IPR053244">
    <property type="entry name" value="HDAC_HD_type_1"/>
</dbReference>
<dbReference type="InterPro" id="IPR000286">
    <property type="entry name" value="HDACs"/>
</dbReference>
<feature type="region of interest" description="Disordered" evidence="1">
    <location>
        <begin position="919"/>
        <end position="1047"/>
    </location>
</feature>
<name>A0A9P5E4W5_9HYPO</name>
<sequence length="1277" mass="138786">MTKFNLAQGAKTSPIDIHISITKRFKPKHKPPLDLEDLQLELFQRRRKGPIGSDFIHLVFAPYLNLLTSTALINPATTLFHTIPSYRYFSSVDFSLMASPNRPSLSVRRQSSARNLRQPEHDDLTQSLNQLSISTSPGRAPSRLSSEPASPFRPSGRRTSQSPAPNARALSRSPSRSREASRDTPTLLRKASMNSLRSSNGIGPGSTPSRRSSVVHYISPTQAKSPLSSTPPVLEKPRPTAITIAHDNLSDELQAHHGATSTRPTQMVIVLNDAVYGHRFSRPRTSRAALSTIVERPERIKAAVLGISAAYVRLGGRHSEGEYPLHPKREAEDIHGIPFRIQKTERRLSLLSPAVVNVHGTKWMEELKMMCDAAESKLAMGGKELQRPQMNRGAEKADKFHEGDLYLCSESLTAMEGALGAVCEAIDTVFGPGPQRAFVGVRPPGHHCSASYPSGFCWVNNVHVGIMHAALNHGLTHAAIIDFDLHHGDGSQAITWQHNSRGNNAAKNAAAWKKSSIGYFSLHDINSYPCEMGDEEKVRSASICIDNAHGQTVWNVHLEPWKSEEEFWKLYETRYIVLLDKVRNYLKNQAERLRESNLPPKAAIFFSAGFDASEWESAGMQRHKVNVPTEFYARIAQDVVKLAAEEGLHVDGRVISVLEGGYSDRALCSGILSHLSGLAGDQTYAQEPDNVGRLGVEMGQKIGSLSGETSYSFEQKPSLDSVHTYDPSWWSPSHLDELEALMEVPNGPAKKPQSATLPTYFSPTQASTAKVSDPIKMRRSLSNLGASMTRPPSPPPPEVPWAIATHELSKLLVPSTRQTDSCKPEELNAEASKARRDRQSIIMGIDPNPPPAASSSRPTSRMSLRERRAKAAPPPEPTTEKAPTSHRRTMGAAPISSDKVSYELSCDEAKLTSTKAVARGVPSRTNSGEPAVRRTSRRLSEIPASLTTRDVSPGEADRPEVVEHARTVPNSPMATKSVASTNPPVKKARTSTAPRKEPAPRAPRVTKKATTTAGPSRPATATQKAKSPAKASKKDGASSKGGDDIDSITFGMKKIRINLITQSQKEAKERARLEAEEAKGKESSITYEASSSTEHSSSSTKHDQTSASASVKTQDIPPTQPAPGNARIPSPPTTASSSRIMSPSQEQYAFESTAQVTQLMSPPLSSPAIPSVSVHPSTDADDIFVPYQPEGPAPESVAQSEPLKWLPPNLPTPSEQTPAATPSPAKKSNLFQYTSGGIPFAPRPGQGPSELKHTEQGVKPEPNPPNPIEEIPETPQH</sequence>
<gene>
    <name evidence="3" type="ORF">FAGAP_8684</name>
</gene>
<accession>A0A9P5E4W5</accession>
<dbReference type="InterPro" id="IPR023696">
    <property type="entry name" value="Ureohydrolase_dom_sf"/>
</dbReference>
<feature type="compositionally biased region" description="Basic and acidic residues" evidence="1">
    <location>
        <begin position="1032"/>
        <end position="1043"/>
    </location>
</feature>
<dbReference type="EMBL" id="LUFC02000683">
    <property type="protein sequence ID" value="KAF4495186.1"/>
    <property type="molecule type" value="Genomic_DNA"/>
</dbReference>
<feature type="compositionally biased region" description="Polar residues" evidence="1">
    <location>
        <begin position="101"/>
        <end position="115"/>
    </location>
</feature>
<feature type="domain" description="Histone deacetylase" evidence="2">
    <location>
        <begin position="355"/>
        <end position="677"/>
    </location>
</feature>
<dbReference type="GO" id="GO:0010468">
    <property type="term" value="P:regulation of gene expression"/>
    <property type="evidence" value="ECO:0007669"/>
    <property type="project" value="UniProtKB-ARBA"/>
</dbReference>
<evidence type="ECO:0000313" key="4">
    <source>
        <dbReference type="Proteomes" id="UP000737391"/>
    </source>
</evidence>
<evidence type="ECO:0000256" key="1">
    <source>
        <dbReference type="SAM" id="MobiDB-lite"/>
    </source>
</evidence>
<feature type="compositionally biased region" description="Polar residues" evidence="1">
    <location>
        <begin position="125"/>
        <end position="148"/>
    </location>
</feature>
<evidence type="ECO:0000313" key="3">
    <source>
        <dbReference type="EMBL" id="KAF4495186.1"/>
    </source>
</evidence>
<feature type="compositionally biased region" description="Basic and acidic residues" evidence="1">
    <location>
        <begin position="1065"/>
        <end position="1082"/>
    </location>
</feature>
<feature type="region of interest" description="Disordered" evidence="1">
    <location>
        <begin position="814"/>
        <end position="901"/>
    </location>
</feature>
<dbReference type="InterPro" id="IPR037138">
    <property type="entry name" value="His_deacetylse_dom_sf"/>
</dbReference>
<proteinExistence type="predicted"/>
<feature type="region of interest" description="Disordered" evidence="1">
    <location>
        <begin position="1059"/>
        <end position="1277"/>
    </location>
</feature>
<dbReference type="GO" id="GO:0005634">
    <property type="term" value="C:nucleus"/>
    <property type="evidence" value="ECO:0007669"/>
    <property type="project" value="TreeGrafter"/>
</dbReference>
<dbReference type="PANTHER" id="PTHR47558">
    <property type="entry name" value="HISTONE DEACETYLASE HOS3"/>
    <property type="match status" value="1"/>
</dbReference>
<dbReference type="PRINTS" id="PR01270">
    <property type="entry name" value="HDASUPER"/>
</dbReference>
<dbReference type="GO" id="GO:0004407">
    <property type="term" value="F:histone deacetylase activity"/>
    <property type="evidence" value="ECO:0007669"/>
    <property type="project" value="TreeGrafter"/>
</dbReference>